<dbReference type="AlphaFoldDB" id="W4K3M9"/>
<feature type="chain" id="PRO_5004844278" evidence="2">
    <location>
        <begin position="22"/>
        <end position="155"/>
    </location>
</feature>
<feature type="compositionally biased region" description="Basic residues" evidence="1">
    <location>
        <begin position="130"/>
        <end position="140"/>
    </location>
</feature>
<dbReference type="Proteomes" id="UP000030671">
    <property type="component" value="Unassembled WGS sequence"/>
</dbReference>
<organism evidence="3 4">
    <name type="scientific">Heterobasidion irregulare (strain TC 32-1)</name>
    <dbReference type="NCBI Taxonomy" id="747525"/>
    <lineage>
        <taxon>Eukaryota</taxon>
        <taxon>Fungi</taxon>
        <taxon>Dikarya</taxon>
        <taxon>Basidiomycota</taxon>
        <taxon>Agaricomycotina</taxon>
        <taxon>Agaricomycetes</taxon>
        <taxon>Russulales</taxon>
        <taxon>Bondarzewiaceae</taxon>
        <taxon>Heterobasidion</taxon>
        <taxon>Heterobasidion annosum species complex</taxon>
    </lineage>
</organism>
<sequence>MSGTWTWIVDGVSSVLLVCLGRNDDIPGEHGGHYDTVPGMSVVHDAYAYTCETIHSAEPRSAVVHIRATRGRTGDNPSPVPMHTQTFQAHYPGLGAEPANGAAPGAPAGSRISLTRGIRPPRPRAEARLRPQRHAAHAAHMRLDSKDHTQPKRTT</sequence>
<dbReference type="GeneID" id="20665772"/>
<dbReference type="InParanoid" id="W4K3M9"/>
<dbReference type="HOGENOM" id="CLU_1695704_0_0_1"/>
<proteinExistence type="predicted"/>
<accession>W4K3M9</accession>
<feature type="compositionally biased region" description="Low complexity" evidence="1">
    <location>
        <begin position="92"/>
        <end position="109"/>
    </location>
</feature>
<feature type="region of interest" description="Disordered" evidence="1">
    <location>
        <begin position="92"/>
        <end position="155"/>
    </location>
</feature>
<keyword evidence="4" id="KW-1185">Reference proteome</keyword>
<dbReference type="RefSeq" id="XP_009547096.1">
    <property type="nucleotide sequence ID" value="XM_009548801.1"/>
</dbReference>
<gene>
    <name evidence="3" type="ORF">HETIRDRAFT_101504</name>
</gene>
<evidence type="ECO:0000256" key="2">
    <source>
        <dbReference type="SAM" id="SignalP"/>
    </source>
</evidence>
<evidence type="ECO:0000256" key="1">
    <source>
        <dbReference type="SAM" id="MobiDB-lite"/>
    </source>
</evidence>
<dbReference type="EMBL" id="KI925459">
    <property type="protein sequence ID" value="ETW80334.1"/>
    <property type="molecule type" value="Genomic_DNA"/>
</dbReference>
<evidence type="ECO:0000313" key="4">
    <source>
        <dbReference type="Proteomes" id="UP000030671"/>
    </source>
</evidence>
<dbReference type="KEGG" id="hir:HETIRDRAFT_101504"/>
<name>W4K3M9_HETIT</name>
<evidence type="ECO:0000313" key="3">
    <source>
        <dbReference type="EMBL" id="ETW80334.1"/>
    </source>
</evidence>
<reference evidence="3 4" key="1">
    <citation type="journal article" date="2012" name="New Phytol.">
        <title>Insight into trade-off between wood decay and parasitism from the genome of a fungal forest pathogen.</title>
        <authorList>
            <person name="Olson A."/>
            <person name="Aerts A."/>
            <person name="Asiegbu F."/>
            <person name="Belbahri L."/>
            <person name="Bouzid O."/>
            <person name="Broberg A."/>
            <person name="Canback B."/>
            <person name="Coutinho P.M."/>
            <person name="Cullen D."/>
            <person name="Dalman K."/>
            <person name="Deflorio G."/>
            <person name="van Diepen L.T."/>
            <person name="Dunand C."/>
            <person name="Duplessis S."/>
            <person name="Durling M."/>
            <person name="Gonthier P."/>
            <person name="Grimwood J."/>
            <person name="Fossdal C.G."/>
            <person name="Hansson D."/>
            <person name="Henrissat B."/>
            <person name="Hietala A."/>
            <person name="Himmelstrand K."/>
            <person name="Hoffmeister D."/>
            <person name="Hogberg N."/>
            <person name="James T.Y."/>
            <person name="Karlsson M."/>
            <person name="Kohler A."/>
            <person name="Kues U."/>
            <person name="Lee Y.H."/>
            <person name="Lin Y.C."/>
            <person name="Lind M."/>
            <person name="Lindquist E."/>
            <person name="Lombard V."/>
            <person name="Lucas S."/>
            <person name="Lunden K."/>
            <person name="Morin E."/>
            <person name="Murat C."/>
            <person name="Park J."/>
            <person name="Raffaello T."/>
            <person name="Rouze P."/>
            <person name="Salamov A."/>
            <person name="Schmutz J."/>
            <person name="Solheim H."/>
            <person name="Stahlberg J."/>
            <person name="Velez H."/>
            <person name="de Vries R.P."/>
            <person name="Wiebenga A."/>
            <person name="Woodward S."/>
            <person name="Yakovlev I."/>
            <person name="Garbelotto M."/>
            <person name="Martin F."/>
            <person name="Grigoriev I.V."/>
            <person name="Stenlid J."/>
        </authorList>
    </citation>
    <scope>NUCLEOTIDE SEQUENCE [LARGE SCALE GENOMIC DNA]</scope>
    <source>
        <strain evidence="3 4">TC 32-1</strain>
    </source>
</reference>
<feature type="signal peptide" evidence="2">
    <location>
        <begin position="1"/>
        <end position="21"/>
    </location>
</feature>
<keyword evidence="2" id="KW-0732">Signal</keyword>
<protein>
    <submittedName>
        <fullName evidence="3">Uncharacterized protein</fullName>
    </submittedName>
</protein>
<feature type="compositionally biased region" description="Basic and acidic residues" evidence="1">
    <location>
        <begin position="141"/>
        <end position="155"/>
    </location>
</feature>